<reference evidence="3 4" key="1">
    <citation type="submission" date="2023-01" db="EMBL/GenBank/DDBJ databases">
        <authorList>
            <person name="Whitehead M."/>
        </authorList>
    </citation>
    <scope>NUCLEOTIDE SEQUENCE [LARGE SCALE GENOMIC DNA]</scope>
</reference>
<accession>A0AAV0VTW6</accession>
<name>A0AAV0VTW6_9HEMI</name>
<dbReference type="EMBL" id="CARXXK010000001">
    <property type="protein sequence ID" value="CAI6347609.1"/>
    <property type="molecule type" value="Genomic_DNA"/>
</dbReference>
<dbReference type="AlphaFoldDB" id="A0AAV0VTW6"/>
<protein>
    <submittedName>
        <fullName evidence="3">Uncharacterized protein</fullName>
    </submittedName>
</protein>
<keyword evidence="4" id="KW-1185">Reference proteome</keyword>
<feature type="compositionally biased region" description="Acidic residues" evidence="1">
    <location>
        <begin position="247"/>
        <end position="265"/>
    </location>
</feature>
<feature type="region of interest" description="Disordered" evidence="1">
    <location>
        <begin position="238"/>
        <end position="265"/>
    </location>
</feature>
<feature type="signal peptide" evidence="2">
    <location>
        <begin position="1"/>
        <end position="26"/>
    </location>
</feature>
<keyword evidence="2" id="KW-0732">Signal</keyword>
<evidence type="ECO:0000256" key="2">
    <source>
        <dbReference type="SAM" id="SignalP"/>
    </source>
</evidence>
<dbReference type="Proteomes" id="UP001160148">
    <property type="component" value="Unassembled WGS sequence"/>
</dbReference>
<evidence type="ECO:0000313" key="4">
    <source>
        <dbReference type="Proteomes" id="UP001160148"/>
    </source>
</evidence>
<feature type="region of interest" description="Disordered" evidence="1">
    <location>
        <begin position="24"/>
        <end position="92"/>
    </location>
</feature>
<evidence type="ECO:0000256" key="1">
    <source>
        <dbReference type="SAM" id="MobiDB-lite"/>
    </source>
</evidence>
<organism evidence="3 4">
    <name type="scientific">Macrosiphum euphorbiae</name>
    <name type="common">potato aphid</name>
    <dbReference type="NCBI Taxonomy" id="13131"/>
    <lineage>
        <taxon>Eukaryota</taxon>
        <taxon>Metazoa</taxon>
        <taxon>Ecdysozoa</taxon>
        <taxon>Arthropoda</taxon>
        <taxon>Hexapoda</taxon>
        <taxon>Insecta</taxon>
        <taxon>Pterygota</taxon>
        <taxon>Neoptera</taxon>
        <taxon>Paraneoptera</taxon>
        <taxon>Hemiptera</taxon>
        <taxon>Sternorrhyncha</taxon>
        <taxon>Aphidomorpha</taxon>
        <taxon>Aphidoidea</taxon>
        <taxon>Aphididae</taxon>
        <taxon>Macrosiphini</taxon>
        <taxon>Macrosiphum</taxon>
    </lineage>
</organism>
<sequence>MKTLFLLCTAVTILQVLDVSITRVSAQKPPRRTRDPNAGRLGTPSPLIIPVKTPSGTKPADDPVAGNNPGTNPNDDDSAGAEPPKTFKESGKRVVQTLKKMATNRGVGLLNGFTGFLKKSGGAFSFFGNFLLDRAKGVKDVAKESLGMVSSFSDSTTRGAKHLLNSGKVIGLQAGTEMYESLQKATRLGKNLTKLGGTAVGTPLSISEDVVGTANRLAKVPSRVSNIINNGVIKPVLSRFGSKSSEEQPEEEEEGEEEKEDPPKP</sequence>
<evidence type="ECO:0000313" key="3">
    <source>
        <dbReference type="EMBL" id="CAI6347609.1"/>
    </source>
</evidence>
<feature type="chain" id="PRO_5043538754" evidence="2">
    <location>
        <begin position="27"/>
        <end position="265"/>
    </location>
</feature>
<gene>
    <name evidence="3" type="ORF">MEUPH1_LOCUS4382</name>
</gene>
<proteinExistence type="predicted"/>
<comment type="caution">
    <text evidence="3">The sequence shown here is derived from an EMBL/GenBank/DDBJ whole genome shotgun (WGS) entry which is preliminary data.</text>
</comment>